<feature type="region of interest" description="Disordered" evidence="9">
    <location>
        <begin position="114"/>
        <end position="135"/>
    </location>
</feature>
<feature type="compositionally biased region" description="Low complexity" evidence="9">
    <location>
        <begin position="938"/>
        <end position="996"/>
    </location>
</feature>
<keyword evidence="2" id="KW-0645">Protease</keyword>
<dbReference type="InterPro" id="IPR021109">
    <property type="entry name" value="Peptidase_aspartic_dom_sf"/>
</dbReference>
<keyword evidence="5" id="KW-0540">Nuclease</keyword>
<keyword evidence="6" id="KW-0255">Endonuclease</keyword>
<feature type="compositionally biased region" description="Basic and acidic residues" evidence="9">
    <location>
        <begin position="1108"/>
        <end position="1132"/>
    </location>
</feature>
<feature type="region of interest" description="Disordered" evidence="9">
    <location>
        <begin position="40"/>
        <end position="76"/>
    </location>
</feature>
<dbReference type="InterPro" id="IPR041373">
    <property type="entry name" value="RT_RNaseH"/>
</dbReference>
<organism evidence="11 12">
    <name type="scientific">Phytophthora rubi</name>
    <dbReference type="NCBI Taxonomy" id="129364"/>
    <lineage>
        <taxon>Eukaryota</taxon>
        <taxon>Sar</taxon>
        <taxon>Stramenopiles</taxon>
        <taxon>Oomycota</taxon>
        <taxon>Peronosporomycetes</taxon>
        <taxon>Peronosporales</taxon>
        <taxon>Peronosporaceae</taxon>
        <taxon>Phytophthora</taxon>
    </lineage>
</organism>
<evidence type="ECO:0000256" key="2">
    <source>
        <dbReference type="ARBA" id="ARBA00022670"/>
    </source>
</evidence>
<keyword evidence="7" id="KW-0378">Hydrolase</keyword>
<dbReference type="GO" id="GO:0006508">
    <property type="term" value="P:proteolysis"/>
    <property type="evidence" value="ECO:0007669"/>
    <property type="project" value="UniProtKB-KW"/>
</dbReference>
<dbReference type="InterPro" id="IPR050951">
    <property type="entry name" value="Retrovirus_Pol_polyprotein"/>
</dbReference>
<dbReference type="InterPro" id="IPR000477">
    <property type="entry name" value="RT_dom"/>
</dbReference>
<dbReference type="PANTHER" id="PTHR37984">
    <property type="entry name" value="PROTEIN CBG26694"/>
    <property type="match status" value="1"/>
</dbReference>
<dbReference type="SUPFAM" id="SSF56672">
    <property type="entry name" value="DNA/RNA polymerases"/>
    <property type="match status" value="1"/>
</dbReference>
<evidence type="ECO:0000256" key="8">
    <source>
        <dbReference type="ARBA" id="ARBA00022918"/>
    </source>
</evidence>
<dbReference type="PROSITE" id="PS50878">
    <property type="entry name" value="RT_POL"/>
    <property type="match status" value="1"/>
</dbReference>
<dbReference type="FunFam" id="3.10.10.10:FF:000007">
    <property type="entry name" value="Retrovirus-related Pol polyprotein from transposon 17.6-like Protein"/>
    <property type="match status" value="1"/>
</dbReference>
<evidence type="ECO:0000313" key="11">
    <source>
        <dbReference type="EMBL" id="KAE8975253.1"/>
    </source>
</evidence>
<dbReference type="GO" id="GO:0004519">
    <property type="term" value="F:endonuclease activity"/>
    <property type="evidence" value="ECO:0007669"/>
    <property type="project" value="UniProtKB-KW"/>
</dbReference>
<evidence type="ECO:0000256" key="9">
    <source>
        <dbReference type="SAM" id="MobiDB-lite"/>
    </source>
</evidence>
<dbReference type="CDD" id="cd09274">
    <property type="entry name" value="RNase_HI_RT_Ty3"/>
    <property type="match status" value="1"/>
</dbReference>
<dbReference type="Gene3D" id="2.40.70.10">
    <property type="entry name" value="Acid Proteases"/>
    <property type="match status" value="1"/>
</dbReference>
<dbReference type="GO" id="GO:0008233">
    <property type="term" value="F:peptidase activity"/>
    <property type="evidence" value="ECO:0007669"/>
    <property type="project" value="UniProtKB-KW"/>
</dbReference>
<dbReference type="FunFam" id="3.10.20.370:FF:000001">
    <property type="entry name" value="Retrovirus-related Pol polyprotein from transposon 17.6-like protein"/>
    <property type="match status" value="1"/>
</dbReference>
<dbReference type="AlphaFoldDB" id="A0A6A3I5B3"/>
<keyword evidence="3" id="KW-0808">Transferase</keyword>
<dbReference type="FunFam" id="3.30.70.270:FF:000020">
    <property type="entry name" value="Transposon Tf2-6 polyprotein-like Protein"/>
    <property type="match status" value="1"/>
</dbReference>
<evidence type="ECO:0000256" key="4">
    <source>
        <dbReference type="ARBA" id="ARBA00022695"/>
    </source>
</evidence>
<feature type="region of interest" description="Disordered" evidence="9">
    <location>
        <begin position="932"/>
        <end position="1146"/>
    </location>
</feature>
<feature type="compositionally biased region" description="Acidic residues" evidence="9">
    <location>
        <begin position="1085"/>
        <end position="1095"/>
    </location>
</feature>
<name>A0A6A3I5B3_9STRA</name>
<sequence>MTAMAVKCATAVTVTSQVVPTTVEVQQTAAVLKLLADTSESELPRATEPRSAATEASHEETKCEGSDGEPSGAPSADVVDEVAAGDEVQHVRVARRQARKRAKRERARVCLARKKRRERDEADEQQRESDARLEERQQVAVEAMEQLRERRRLREREKVDVRAGRGCNQARVSLVQHRDSSTTRRATRDNDVEYIGADDGLPTAIMEVAGTRRHVTLDSGARYTVAGTDWMQYGDRVARAAPVDYVEGIGGFLLDVVGVWEFSMRNIFGEVISVEACIVSGCTDEFLLGVDFMRGHGAMMDFERNEVRYTTAGRAVVIPFRTHGDAENARVAAVRMVRRTELAGCMVTPIEVSVAADDGEVGIFLPTENTGAVMLAATVTKVKNGKVLVPAVNAKDDKARLPARRELGQWIPLSSDVEVLRVNGELQRGRINEWLDGLGDSQEPLEDEENVNVGVEDEGSRQLITKLLRVYRQLTADKGDCPPATSLSTEHHIDTGAAAPIMLKRRRQAQSESTVVEENVRKMLAAGVIEEGDGAWGFPVVLVRKKDGEVRFCVDYRALNKVTKKDVYPLPRIDETLEALGGALLFSTLDLKAGYWQIRVAEKDKAKTAFTTQQGLYQFVRMPFGLTNAPSTFQRMMNSVLRGLTWTTCLVYLDDIVVYTRGGIEQHILELACVLERLAVAGLTLKLKKCVFAARRMEYLGHELSAGSVRPLDRLVTAVRDFPQPRDAVEVKRFVHLAGYYRRFIEGFGSFMAPMTKLLRKGAQWEWAEAQQAAFDRVKAVLTSKPLLIYPDFTLPFRLVTDASKVGLGACLMQDRGEGWQPVAYASKVNSTTESNYGITELECLAVVWAIKLFRPYLYGRRFTIITDHSALKWSMTSPNLTEKLHRWALTLQELDFDVQYRPGATNVVADALSRAPTTASVLAAIGKRRRARKRQAARAPAANAAEATNGTAETTSGSTEATSGTAETTSGSTEATSGTAEATSGTAEATSGTAEATDKLKSGTVESSGDDAGGDGQQARRGEDGDASGGRAAREQAVRRKRVTWASDVVGGDELADRQGQGTKQSGGDGRRRPVRDGPHAGDDDVDQVAEADEMAGPTETTGAKLTSDERASMPRMEALRRTPAESREVLCKASDGVVTKSGEN</sequence>
<comment type="caution">
    <text evidence="11">The sequence shown here is derived from an EMBL/GenBank/DDBJ whole genome shotgun (WGS) entry which is preliminary data.</text>
</comment>
<keyword evidence="8" id="KW-0695">RNA-directed DNA polymerase</keyword>
<feature type="compositionally biased region" description="Basic and acidic residues" evidence="9">
    <location>
        <begin position="118"/>
        <end position="135"/>
    </location>
</feature>
<dbReference type="Proteomes" id="UP000435112">
    <property type="component" value="Unassembled WGS sequence"/>
</dbReference>
<evidence type="ECO:0000259" key="10">
    <source>
        <dbReference type="PROSITE" id="PS50878"/>
    </source>
</evidence>
<evidence type="ECO:0000256" key="5">
    <source>
        <dbReference type="ARBA" id="ARBA00022722"/>
    </source>
</evidence>
<dbReference type="GO" id="GO:0003964">
    <property type="term" value="F:RNA-directed DNA polymerase activity"/>
    <property type="evidence" value="ECO:0007669"/>
    <property type="project" value="UniProtKB-KW"/>
</dbReference>
<proteinExistence type="predicted"/>
<dbReference type="EC" id="2.7.7.49" evidence="1"/>
<feature type="compositionally biased region" description="Basic and acidic residues" evidence="9">
    <location>
        <begin position="56"/>
        <end position="65"/>
    </location>
</feature>
<reference evidence="11 12" key="1">
    <citation type="submission" date="2018-09" db="EMBL/GenBank/DDBJ databases">
        <title>Genomic investigation of the strawberry pathogen Phytophthora fragariae indicates pathogenicity is determined by transcriptional variation in three key races.</title>
        <authorList>
            <person name="Adams T.M."/>
            <person name="Armitage A.D."/>
            <person name="Sobczyk M.K."/>
            <person name="Bates H.J."/>
            <person name="Dunwell J.M."/>
            <person name="Nellist C.F."/>
            <person name="Harrison R.J."/>
        </authorList>
    </citation>
    <scope>NUCLEOTIDE SEQUENCE [LARGE SCALE GENOMIC DNA]</scope>
    <source>
        <strain evidence="11 12">SCRP324</strain>
    </source>
</reference>
<accession>A0A6A3I5B3</accession>
<dbReference type="CDD" id="cd01647">
    <property type="entry name" value="RT_LTR"/>
    <property type="match status" value="1"/>
</dbReference>
<dbReference type="Gene3D" id="3.30.70.270">
    <property type="match status" value="2"/>
</dbReference>
<evidence type="ECO:0000313" key="12">
    <source>
        <dbReference type="Proteomes" id="UP000435112"/>
    </source>
</evidence>
<feature type="compositionally biased region" description="Basic and acidic residues" evidence="9">
    <location>
        <begin position="1070"/>
        <end position="1084"/>
    </location>
</feature>
<keyword evidence="4" id="KW-0548">Nucleotidyltransferase</keyword>
<dbReference type="InterPro" id="IPR043502">
    <property type="entry name" value="DNA/RNA_pol_sf"/>
</dbReference>
<protein>
    <recommendedName>
        <fullName evidence="1">RNA-directed DNA polymerase</fullName>
        <ecNumber evidence="1">2.7.7.49</ecNumber>
    </recommendedName>
</protein>
<evidence type="ECO:0000256" key="6">
    <source>
        <dbReference type="ARBA" id="ARBA00022759"/>
    </source>
</evidence>
<gene>
    <name evidence="11" type="ORF">PR002_g25646</name>
</gene>
<dbReference type="EMBL" id="QXFU01003455">
    <property type="protein sequence ID" value="KAE8975253.1"/>
    <property type="molecule type" value="Genomic_DNA"/>
</dbReference>
<dbReference type="Pfam" id="PF00078">
    <property type="entry name" value="RVT_1"/>
    <property type="match status" value="1"/>
</dbReference>
<dbReference type="OrthoDB" id="128452at2759"/>
<feature type="domain" description="Reverse transcriptase" evidence="10">
    <location>
        <begin position="524"/>
        <end position="704"/>
    </location>
</feature>
<evidence type="ECO:0000256" key="1">
    <source>
        <dbReference type="ARBA" id="ARBA00012493"/>
    </source>
</evidence>
<dbReference type="InterPro" id="IPR043128">
    <property type="entry name" value="Rev_trsase/Diguanyl_cyclase"/>
</dbReference>
<dbReference type="Pfam" id="PF17917">
    <property type="entry name" value="RT_RNaseH"/>
    <property type="match status" value="1"/>
</dbReference>
<evidence type="ECO:0000256" key="3">
    <source>
        <dbReference type="ARBA" id="ARBA00022679"/>
    </source>
</evidence>
<evidence type="ECO:0000256" key="7">
    <source>
        <dbReference type="ARBA" id="ARBA00022801"/>
    </source>
</evidence>
<dbReference type="SUPFAM" id="SSF50630">
    <property type="entry name" value="Acid proteases"/>
    <property type="match status" value="1"/>
</dbReference>
<dbReference type="PANTHER" id="PTHR37984:SF5">
    <property type="entry name" value="PROTEIN NYNRIN-LIKE"/>
    <property type="match status" value="1"/>
</dbReference>
<dbReference type="Gene3D" id="3.10.10.10">
    <property type="entry name" value="HIV Type 1 Reverse Transcriptase, subunit A, domain 1"/>
    <property type="match status" value="1"/>
</dbReference>